<accession>A0A392PYI0</accession>
<dbReference type="Pfam" id="PF00931">
    <property type="entry name" value="NB-ARC"/>
    <property type="match status" value="1"/>
</dbReference>
<proteinExistence type="predicted"/>
<dbReference type="EMBL" id="LXQA010100633">
    <property type="protein sequence ID" value="MCI16386.1"/>
    <property type="molecule type" value="Genomic_DNA"/>
</dbReference>
<dbReference type="Gene3D" id="3.40.50.300">
    <property type="entry name" value="P-loop containing nucleotide triphosphate hydrolases"/>
    <property type="match status" value="1"/>
</dbReference>
<feature type="non-terminal residue" evidence="2">
    <location>
        <position position="179"/>
    </location>
</feature>
<keyword evidence="3" id="KW-1185">Reference proteome</keyword>
<dbReference type="SUPFAM" id="SSF52540">
    <property type="entry name" value="P-loop containing nucleoside triphosphate hydrolases"/>
    <property type="match status" value="1"/>
</dbReference>
<evidence type="ECO:0000313" key="2">
    <source>
        <dbReference type="EMBL" id="MCI16386.1"/>
    </source>
</evidence>
<organism evidence="2 3">
    <name type="scientific">Trifolium medium</name>
    <dbReference type="NCBI Taxonomy" id="97028"/>
    <lineage>
        <taxon>Eukaryota</taxon>
        <taxon>Viridiplantae</taxon>
        <taxon>Streptophyta</taxon>
        <taxon>Embryophyta</taxon>
        <taxon>Tracheophyta</taxon>
        <taxon>Spermatophyta</taxon>
        <taxon>Magnoliopsida</taxon>
        <taxon>eudicotyledons</taxon>
        <taxon>Gunneridae</taxon>
        <taxon>Pentapetalae</taxon>
        <taxon>rosids</taxon>
        <taxon>fabids</taxon>
        <taxon>Fabales</taxon>
        <taxon>Fabaceae</taxon>
        <taxon>Papilionoideae</taxon>
        <taxon>50 kb inversion clade</taxon>
        <taxon>NPAAA clade</taxon>
        <taxon>Hologalegina</taxon>
        <taxon>IRL clade</taxon>
        <taxon>Trifolieae</taxon>
        <taxon>Trifolium</taxon>
    </lineage>
</organism>
<dbReference type="Proteomes" id="UP000265520">
    <property type="component" value="Unassembled WGS sequence"/>
</dbReference>
<dbReference type="InterPro" id="IPR044974">
    <property type="entry name" value="Disease_R_plants"/>
</dbReference>
<comment type="caution">
    <text evidence="2">The sequence shown here is derived from an EMBL/GenBank/DDBJ whole genome shotgun (WGS) entry which is preliminary data.</text>
</comment>
<dbReference type="PANTHER" id="PTHR11017">
    <property type="entry name" value="LEUCINE-RICH REPEAT-CONTAINING PROTEIN"/>
    <property type="match status" value="1"/>
</dbReference>
<dbReference type="GO" id="GO:0006952">
    <property type="term" value="P:defense response"/>
    <property type="evidence" value="ECO:0007669"/>
    <property type="project" value="InterPro"/>
</dbReference>
<name>A0A392PYI0_9FABA</name>
<dbReference type="AlphaFoldDB" id="A0A392PYI0"/>
<evidence type="ECO:0000259" key="1">
    <source>
        <dbReference type="Pfam" id="PF00931"/>
    </source>
</evidence>
<dbReference type="InterPro" id="IPR002182">
    <property type="entry name" value="NB-ARC"/>
</dbReference>
<dbReference type="GO" id="GO:0043531">
    <property type="term" value="F:ADP binding"/>
    <property type="evidence" value="ECO:0007669"/>
    <property type="project" value="InterPro"/>
</dbReference>
<dbReference type="PRINTS" id="PR00364">
    <property type="entry name" value="DISEASERSIST"/>
</dbReference>
<evidence type="ECO:0000313" key="3">
    <source>
        <dbReference type="Proteomes" id="UP000265520"/>
    </source>
</evidence>
<feature type="domain" description="NB-ARC" evidence="1">
    <location>
        <begin position="13"/>
        <end position="170"/>
    </location>
</feature>
<reference evidence="2 3" key="1">
    <citation type="journal article" date="2018" name="Front. Plant Sci.">
        <title>Red Clover (Trifolium pratense) and Zigzag Clover (T. medium) - A Picture of Genomic Similarities and Differences.</title>
        <authorList>
            <person name="Dluhosova J."/>
            <person name="Istvanek J."/>
            <person name="Nedelnik J."/>
            <person name="Repkova J."/>
        </authorList>
    </citation>
    <scope>NUCLEOTIDE SEQUENCE [LARGE SCALE GENOMIC DNA]</scope>
    <source>
        <strain evidence="3">cv. 10/8</strain>
        <tissue evidence="2">Leaf</tissue>
    </source>
</reference>
<dbReference type="InterPro" id="IPR027417">
    <property type="entry name" value="P-loop_NTPase"/>
</dbReference>
<sequence length="179" mass="20707">MVKPLLNLESRRDNTVLILEIYGEGGIGKTTLALDIYNKIKHQFEAATFLDNVREKSNMWFDGIEILQMKLLSEMGEETDSRFTAGFEIKHRLRNKRVLLVLDSVDSIKQLEALAGECDWFGSGSRIIITTRDKSLVDNYEMNGFIIEKYEIEEMNVQDSMELFCWHAFNTINPAKNFE</sequence>
<dbReference type="PANTHER" id="PTHR11017:SF252">
    <property type="entry name" value="RESISTANCE PROTEIN (TIR-NBS-LRR CLASS), PUTATIVE-RELATED"/>
    <property type="match status" value="1"/>
</dbReference>
<protein>
    <submittedName>
        <fullName evidence="2">NBS-containing resistance-like protein</fullName>
    </submittedName>
</protein>